<feature type="non-terminal residue" evidence="3">
    <location>
        <position position="214"/>
    </location>
</feature>
<feature type="compositionally biased region" description="Low complexity" evidence="1">
    <location>
        <begin position="167"/>
        <end position="176"/>
    </location>
</feature>
<proteinExistence type="predicted"/>
<evidence type="ECO:0000313" key="4">
    <source>
        <dbReference type="Proteomes" id="UP001189429"/>
    </source>
</evidence>
<feature type="compositionally biased region" description="Low complexity" evidence="1">
    <location>
        <begin position="90"/>
        <end position="100"/>
    </location>
</feature>
<evidence type="ECO:0008006" key="5">
    <source>
        <dbReference type="Google" id="ProtNLM"/>
    </source>
</evidence>
<dbReference type="Proteomes" id="UP001189429">
    <property type="component" value="Unassembled WGS sequence"/>
</dbReference>
<evidence type="ECO:0000256" key="1">
    <source>
        <dbReference type="SAM" id="MobiDB-lite"/>
    </source>
</evidence>
<sequence>MSGLCCLRPGAGALCLLAATLCGLALGVRDSSAHRGFEALDAFEESTTTPLVTSTESAVSFVAEFDMNIPRTHHRPNDTTAPTATEQADTSSPTPSPTSSVESGPEDEDAGTMSTTVSSAEDRLAEADTSSPTPSPTSSVESGPEDEDAGTMSTSVSSAEDRLAEADTSSPTSSVESESEDEDAGTISKTVSSAEDRLAELVDCTVVGESTPAE</sequence>
<evidence type="ECO:0000256" key="2">
    <source>
        <dbReference type="SAM" id="SignalP"/>
    </source>
</evidence>
<feature type="compositionally biased region" description="Low complexity" evidence="1">
    <location>
        <begin position="129"/>
        <end position="139"/>
    </location>
</feature>
<accession>A0ABN9SX14</accession>
<dbReference type="EMBL" id="CAUYUJ010013969">
    <property type="protein sequence ID" value="CAK0836982.1"/>
    <property type="molecule type" value="Genomic_DNA"/>
</dbReference>
<protein>
    <recommendedName>
        <fullName evidence="5">Subtilisin</fullName>
    </recommendedName>
</protein>
<gene>
    <name evidence="3" type="ORF">PCOR1329_LOCUS33321</name>
</gene>
<feature type="compositionally biased region" description="Polar residues" evidence="1">
    <location>
        <begin position="78"/>
        <end position="89"/>
    </location>
</feature>
<feature type="signal peptide" evidence="2">
    <location>
        <begin position="1"/>
        <end position="27"/>
    </location>
</feature>
<reference evidence="3" key="1">
    <citation type="submission" date="2023-10" db="EMBL/GenBank/DDBJ databases">
        <authorList>
            <person name="Chen Y."/>
            <person name="Shah S."/>
            <person name="Dougan E. K."/>
            <person name="Thang M."/>
            <person name="Chan C."/>
        </authorList>
    </citation>
    <scope>NUCLEOTIDE SEQUENCE [LARGE SCALE GENOMIC DNA]</scope>
</reference>
<name>A0ABN9SX14_9DINO</name>
<feature type="chain" id="PRO_5045241941" description="Subtilisin" evidence="2">
    <location>
        <begin position="28"/>
        <end position="214"/>
    </location>
</feature>
<evidence type="ECO:0000313" key="3">
    <source>
        <dbReference type="EMBL" id="CAK0836982.1"/>
    </source>
</evidence>
<keyword evidence="2" id="KW-0732">Signal</keyword>
<feature type="region of interest" description="Disordered" evidence="1">
    <location>
        <begin position="69"/>
        <end position="189"/>
    </location>
</feature>
<comment type="caution">
    <text evidence="3">The sequence shown here is derived from an EMBL/GenBank/DDBJ whole genome shotgun (WGS) entry which is preliminary data.</text>
</comment>
<organism evidence="3 4">
    <name type="scientific">Prorocentrum cordatum</name>
    <dbReference type="NCBI Taxonomy" id="2364126"/>
    <lineage>
        <taxon>Eukaryota</taxon>
        <taxon>Sar</taxon>
        <taxon>Alveolata</taxon>
        <taxon>Dinophyceae</taxon>
        <taxon>Prorocentrales</taxon>
        <taxon>Prorocentraceae</taxon>
        <taxon>Prorocentrum</taxon>
    </lineage>
</organism>
<keyword evidence="4" id="KW-1185">Reference proteome</keyword>